<proteinExistence type="inferred from homology"/>
<evidence type="ECO:0000256" key="2">
    <source>
        <dbReference type="SAM" id="Phobius"/>
    </source>
</evidence>
<dbReference type="SUPFAM" id="SSF117782">
    <property type="entry name" value="YbjQ-like"/>
    <property type="match status" value="1"/>
</dbReference>
<dbReference type="PANTHER" id="PTHR34068">
    <property type="entry name" value="UPF0145 PROTEIN YBJQ"/>
    <property type="match status" value="1"/>
</dbReference>
<keyword evidence="4" id="KW-1185">Reference proteome</keyword>
<dbReference type="Proteomes" id="UP000019450">
    <property type="component" value="Chromosome"/>
</dbReference>
<dbReference type="AlphaFoldDB" id="W8GNS3"/>
<accession>W8GNS3</accession>
<feature type="transmembrane region" description="Helical" evidence="2">
    <location>
        <begin position="73"/>
        <end position="90"/>
    </location>
</feature>
<reference evidence="3 4" key="1">
    <citation type="journal article" date="2014" name="Genome Biol. Evol.">
        <title>Phylogenomics of "Candidatus Hepatoplasma crinochetorum," a Lineage of Mollicutes Associated with Noninsect Arthropods.</title>
        <authorList>
            <person name="Leclercq S."/>
            <person name="Dittmer J."/>
            <person name="Bouchon D."/>
            <person name="Cordaux R."/>
        </authorList>
    </citation>
    <scope>NUCLEOTIDE SEQUENCE [LARGE SCALE GENOMIC DNA]</scope>
    <source>
        <strain evidence="3 4">Av</strain>
    </source>
</reference>
<gene>
    <name evidence="3" type="ORF">X271_00600</name>
</gene>
<keyword evidence="2" id="KW-0472">Membrane</keyword>
<dbReference type="HOGENOM" id="CLU_1159440_0_0_14"/>
<protein>
    <submittedName>
        <fullName evidence="3">Putative heavy-metal-binding protein</fullName>
    </submittedName>
</protein>
<dbReference type="EMBL" id="CP006932">
    <property type="protein sequence ID" value="AHK22686.1"/>
    <property type="molecule type" value="Genomic_DNA"/>
</dbReference>
<dbReference type="Pfam" id="PF01906">
    <property type="entry name" value="YbjQ_1"/>
    <property type="match status" value="1"/>
</dbReference>
<dbReference type="InterPro" id="IPR002765">
    <property type="entry name" value="UPF0145_YbjQ-like"/>
</dbReference>
<dbReference type="Gene3D" id="3.30.110.70">
    <property type="entry name" value="Hypothetical protein apc22750. Chain B"/>
    <property type="match status" value="1"/>
</dbReference>
<dbReference type="RefSeq" id="WP_025208972.1">
    <property type="nucleotide sequence ID" value="NZ_CP006932.1"/>
</dbReference>
<dbReference type="KEGG" id="hcr:X271_00600"/>
<dbReference type="STRING" id="1427984.X271_00600"/>
<dbReference type="eggNOG" id="COG0393">
    <property type="taxonomic scope" value="Bacteria"/>
</dbReference>
<dbReference type="OrthoDB" id="9796448at2"/>
<comment type="similarity">
    <text evidence="1">Belongs to the UPF0145 family.</text>
</comment>
<organism evidence="3 4">
    <name type="scientific">Candidatus Hepatoplasma crinochetorum Av</name>
    <dbReference type="NCBI Taxonomy" id="1427984"/>
    <lineage>
        <taxon>Bacteria</taxon>
        <taxon>Bacillati</taxon>
        <taxon>Mycoplasmatota</taxon>
        <taxon>Mollicutes</taxon>
        <taxon>Candidatus Hepatoplasmataceae</taxon>
        <taxon>Candidatus Hepatoplasma</taxon>
    </lineage>
</organism>
<dbReference type="InterPro" id="IPR035439">
    <property type="entry name" value="UPF0145_dom_sf"/>
</dbReference>
<sequence length="239" mass="28138">MKKEQLEFIKKENYEYYLRLKTKIEENYTPSKIIKYANFSSAFFYYLGYVILITLFQNAAALASSRKRNFNNSLIYALLGFNIFFFLYLGENNKYKKYYQKELEKIEIPEQIKIKINNQKLLKKITEKDFEYIKREKLFNVNYPNNKNLIGFVYGSSIRSKSLFKDIHANIENISGGKINTYNILLNEAREEAIEKMIKDAILKYGSFEGKAIYNIRLSTSQISMGASEILVYGTLVYE</sequence>
<keyword evidence="2" id="KW-0812">Transmembrane</keyword>
<evidence type="ECO:0000313" key="3">
    <source>
        <dbReference type="EMBL" id="AHK22686.1"/>
    </source>
</evidence>
<evidence type="ECO:0000256" key="1">
    <source>
        <dbReference type="ARBA" id="ARBA00010751"/>
    </source>
</evidence>
<dbReference type="PANTHER" id="PTHR34068:SF2">
    <property type="entry name" value="UPF0145 PROTEIN SCO3412"/>
    <property type="match status" value="1"/>
</dbReference>
<evidence type="ECO:0000313" key="4">
    <source>
        <dbReference type="Proteomes" id="UP000019450"/>
    </source>
</evidence>
<feature type="transmembrane region" description="Helical" evidence="2">
    <location>
        <begin position="42"/>
        <end position="61"/>
    </location>
</feature>
<keyword evidence="2" id="KW-1133">Transmembrane helix</keyword>
<name>W8GNS3_9MOLU</name>